<proteinExistence type="predicted"/>
<accession>A0A0G0VJJ6</accession>
<dbReference type="EMBL" id="LCAW01000003">
    <property type="protein sequence ID" value="KKR99776.1"/>
    <property type="molecule type" value="Genomic_DNA"/>
</dbReference>
<comment type="caution">
    <text evidence="1">The sequence shown here is derived from an EMBL/GenBank/DDBJ whole genome shotgun (WGS) entry which is preliminary data.</text>
</comment>
<feature type="non-terminal residue" evidence="1">
    <location>
        <position position="1"/>
    </location>
</feature>
<dbReference type="Proteomes" id="UP000033930">
    <property type="component" value="Unassembled WGS sequence"/>
</dbReference>
<protein>
    <submittedName>
        <fullName evidence="1">Uncharacterized protein</fullName>
    </submittedName>
</protein>
<evidence type="ECO:0000313" key="2">
    <source>
        <dbReference type="Proteomes" id="UP000033930"/>
    </source>
</evidence>
<sequence>IDSLKLDFIMARNILPMTFLLCPYYDIIIWAGQENVLYVL</sequence>
<evidence type="ECO:0000313" key="1">
    <source>
        <dbReference type="EMBL" id="KKR99776.1"/>
    </source>
</evidence>
<dbReference type="AlphaFoldDB" id="A0A0G0VJJ6"/>
<gene>
    <name evidence="1" type="ORF">UU50_C0003G0081</name>
</gene>
<name>A0A0G0VJJ6_9BACT</name>
<reference evidence="1 2" key="1">
    <citation type="journal article" date="2015" name="Nature">
        <title>rRNA introns, odd ribosomes, and small enigmatic genomes across a large radiation of phyla.</title>
        <authorList>
            <person name="Brown C.T."/>
            <person name="Hug L.A."/>
            <person name="Thomas B.C."/>
            <person name="Sharon I."/>
            <person name="Castelle C.J."/>
            <person name="Singh A."/>
            <person name="Wilkins M.J."/>
            <person name="Williams K.H."/>
            <person name="Banfield J.F."/>
        </authorList>
    </citation>
    <scope>NUCLEOTIDE SEQUENCE [LARGE SCALE GENOMIC DNA]</scope>
</reference>
<organism evidence="1 2">
    <name type="scientific">Candidatus Uhrbacteria bacterium GW2011_GWC1_41_20</name>
    <dbReference type="NCBI Taxonomy" id="1618983"/>
    <lineage>
        <taxon>Bacteria</taxon>
        <taxon>Candidatus Uhriibacteriota</taxon>
    </lineage>
</organism>